<feature type="compositionally biased region" description="Polar residues" evidence="1">
    <location>
        <begin position="1"/>
        <end position="13"/>
    </location>
</feature>
<name>A0AAU2VG81_9ACTN</name>
<feature type="region of interest" description="Disordered" evidence="1">
    <location>
        <begin position="1"/>
        <end position="20"/>
    </location>
</feature>
<evidence type="ECO:0000313" key="2">
    <source>
        <dbReference type="EMBL" id="WTW66081.1"/>
    </source>
</evidence>
<reference evidence="2" key="1">
    <citation type="submission" date="2022-10" db="EMBL/GenBank/DDBJ databases">
        <title>The complete genomes of actinobacterial strains from the NBC collection.</title>
        <authorList>
            <person name="Joergensen T.S."/>
            <person name="Alvarez Arevalo M."/>
            <person name="Sterndorff E.B."/>
            <person name="Faurdal D."/>
            <person name="Vuksanovic O."/>
            <person name="Mourched A.-S."/>
            <person name="Charusanti P."/>
            <person name="Shaw S."/>
            <person name="Blin K."/>
            <person name="Weber T."/>
        </authorList>
    </citation>
    <scope>NUCLEOTIDE SEQUENCE</scope>
    <source>
        <strain evidence="2">NBC_00003</strain>
    </source>
</reference>
<proteinExistence type="predicted"/>
<dbReference type="AlphaFoldDB" id="A0AAU2VG81"/>
<sequence length="106" mass="11338">MTPSCSLVRSLTGQGRHEEALTEARKPVLGYGQGGAGAIRLGAATAPHGLGRRAQAEAEARQALADCEQFLPPGHHRTRQTRELLARITSDSPTWCGQPSLRSQQP</sequence>
<organism evidence="2">
    <name type="scientific">Streptomyces sp. NBC_00003</name>
    <dbReference type="NCBI Taxonomy" id="2903608"/>
    <lineage>
        <taxon>Bacteria</taxon>
        <taxon>Bacillati</taxon>
        <taxon>Actinomycetota</taxon>
        <taxon>Actinomycetes</taxon>
        <taxon>Kitasatosporales</taxon>
        <taxon>Streptomycetaceae</taxon>
        <taxon>Streptomyces</taxon>
    </lineage>
</organism>
<dbReference type="EMBL" id="CP108318">
    <property type="protein sequence ID" value="WTW66081.1"/>
    <property type="molecule type" value="Genomic_DNA"/>
</dbReference>
<accession>A0AAU2VG81</accession>
<gene>
    <name evidence="2" type="ORF">OG549_38650</name>
</gene>
<evidence type="ECO:0000256" key="1">
    <source>
        <dbReference type="SAM" id="MobiDB-lite"/>
    </source>
</evidence>
<protein>
    <submittedName>
        <fullName evidence="2">Uncharacterized protein</fullName>
    </submittedName>
</protein>